<dbReference type="Proteomes" id="UP000642488">
    <property type="component" value="Unassembled WGS sequence"/>
</dbReference>
<keyword evidence="2" id="KW-0808">Transferase</keyword>
<dbReference type="GO" id="GO:0016746">
    <property type="term" value="F:acyltransferase activity"/>
    <property type="evidence" value="ECO:0007669"/>
    <property type="project" value="UniProtKB-KW"/>
</dbReference>
<comment type="caution">
    <text evidence="2">The sequence shown here is derived from an EMBL/GenBank/DDBJ whole genome shotgun (WGS) entry which is preliminary data.</text>
</comment>
<dbReference type="RefSeq" id="WP_198915048.1">
    <property type="nucleotide sequence ID" value="NZ_JAEKPD010000002.1"/>
</dbReference>
<protein>
    <submittedName>
        <fullName evidence="2">Lysophospholipid acyltransferase family protein</fullName>
    </submittedName>
</protein>
<dbReference type="AlphaFoldDB" id="A0A934IHB6"/>
<sequence length="305" mass="33316">MKRFRPPTGRHAARDISYASAAQSRSGQALIRAVENATGRLRLIRRANGYGDEIAGGRMFWDVMAERYGLRLDIVDGALDLIPRDGPLVVVSNHPYGILDGLMMGLILSRARGVFRILANTVFRRADELNGVILPVSFDETKAARAQNIGSRKAALDYLAGGGAIGVFPGGTVSTAPRPFGVPRDPMWRGFTAKMIARSGATVVPILFHGHNSRLFQLASHLHQTLRLALLIKEFGARVDAPVKVSVGTAIPPTELAARAGDARAMMDFLRDTTYALSPEPVQCGYGFEFERRYKALTHGDRHIR</sequence>
<evidence type="ECO:0000259" key="1">
    <source>
        <dbReference type="SMART" id="SM00563"/>
    </source>
</evidence>
<organism evidence="2 3">
    <name type="scientific">Palleronia pontilimi</name>
    <dbReference type="NCBI Taxonomy" id="1964209"/>
    <lineage>
        <taxon>Bacteria</taxon>
        <taxon>Pseudomonadati</taxon>
        <taxon>Pseudomonadota</taxon>
        <taxon>Alphaproteobacteria</taxon>
        <taxon>Rhodobacterales</taxon>
        <taxon>Roseobacteraceae</taxon>
        <taxon>Palleronia</taxon>
    </lineage>
</organism>
<feature type="domain" description="Phospholipid/glycerol acyltransferase" evidence="1">
    <location>
        <begin position="88"/>
        <end position="211"/>
    </location>
</feature>
<name>A0A934IHB6_9RHOB</name>
<dbReference type="InterPro" id="IPR002123">
    <property type="entry name" value="Plipid/glycerol_acylTrfase"/>
</dbReference>
<gene>
    <name evidence="2" type="ORF">ILP92_03845</name>
</gene>
<evidence type="ECO:0000313" key="3">
    <source>
        <dbReference type="Proteomes" id="UP000642488"/>
    </source>
</evidence>
<dbReference type="Pfam" id="PF19576">
    <property type="entry name" value="Acyltransf_2"/>
    <property type="match status" value="1"/>
</dbReference>
<proteinExistence type="predicted"/>
<evidence type="ECO:0000313" key="2">
    <source>
        <dbReference type="EMBL" id="MBJ3761879.1"/>
    </source>
</evidence>
<keyword evidence="3" id="KW-1185">Reference proteome</keyword>
<keyword evidence="2" id="KW-0012">Acyltransferase</keyword>
<dbReference type="InterPro" id="IPR045746">
    <property type="entry name" value="ACT14924-like_Acyltransf_dom"/>
</dbReference>
<accession>A0A934IHB6</accession>
<dbReference type="SUPFAM" id="SSF69593">
    <property type="entry name" value="Glycerol-3-phosphate (1)-acyltransferase"/>
    <property type="match status" value="1"/>
</dbReference>
<dbReference type="SMART" id="SM00563">
    <property type="entry name" value="PlsC"/>
    <property type="match status" value="1"/>
</dbReference>
<reference evidence="2" key="1">
    <citation type="submission" date="2020-12" db="EMBL/GenBank/DDBJ databases">
        <title>Bacterial taxonomy.</title>
        <authorList>
            <person name="Pan X."/>
        </authorList>
    </citation>
    <scope>NUCLEOTIDE SEQUENCE</scope>
    <source>
        <strain evidence="2">KCTC 52957</strain>
    </source>
</reference>
<dbReference type="EMBL" id="JAEKPD010000002">
    <property type="protein sequence ID" value="MBJ3761879.1"/>
    <property type="molecule type" value="Genomic_DNA"/>
</dbReference>
<dbReference type="CDD" id="cd07986">
    <property type="entry name" value="LPLAT_ACT14924-like"/>
    <property type="match status" value="1"/>
</dbReference>